<feature type="transmembrane region" description="Helical" evidence="1">
    <location>
        <begin position="168"/>
        <end position="188"/>
    </location>
</feature>
<feature type="transmembrane region" description="Helical" evidence="1">
    <location>
        <begin position="89"/>
        <end position="108"/>
    </location>
</feature>
<evidence type="ECO:0000313" key="4">
    <source>
        <dbReference type="Proteomes" id="UP000230000"/>
    </source>
</evidence>
<dbReference type="Pfam" id="PF01569">
    <property type="entry name" value="PAP2"/>
    <property type="match status" value="1"/>
</dbReference>
<dbReference type="SUPFAM" id="SSF48317">
    <property type="entry name" value="Acid phosphatase/Vanadium-dependent haloperoxidase"/>
    <property type="match status" value="1"/>
</dbReference>
<feature type="domain" description="Phosphatidic acid phosphatase type 2/haloperoxidase" evidence="2">
    <location>
        <begin position="93"/>
        <end position="209"/>
    </location>
</feature>
<dbReference type="PANTHER" id="PTHR14969">
    <property type="entry name" value="SPHINGOSINE-1-PHOSPHATE PHOSPHOHYDROLASE"/>
    <property type="match status" value="1"/>
</dbReference>
<comment type="caution">
    <text evidence="3">The sequence shown here is derived from an EMBL/GenBank/DDBJ whole genome shotgun (WGS) entry which is preliminary data.</text>
</comment>
<protein>
    <submittedName>
        <fullName evidence="3">Undecaprenyl-diphosphatase</fullName>
    </submittedName>
</protein>
<keyword evidence="4" id="KW-1185">Reference proteome</keyword>
<dbReference type="InterPro" id="IPR000326">
    <property type="entry name" value="PAP2/HPO"/>
</dbReference>
<accession>A0A2M9CWI2</accession>
<evidence type="ECO:0000256" key="1">
    <source>
        <dbReference type="SAM" id="Phobius"/>
    </source>
</evidence>
<feature type="transmembrane region" description="Helical" evidence="1">
    <location>
        <begin position="140"/>
        <end position="161"/>
    </location>
</feature>
<dbReference type="PANTHER" id="PTHR14969:SF13">
    <property type="entry name" value="AT30094P"/>
    <property type="match status" value="1"/>
</dbReference>
<reference evidence="3 4" key="1">
    <citation type="submission" date="2017-11" db="EMBL/GenBank/DDBJ databases">
        <title>Genomic Encyclopedia of Archaeal and Bacterial Type Strains, Phase II (KMG-II): From Individual Species to Whole Genera.</title>
        <authorList>
            <person name="Goeker M."/>
        </authorList>
    </citation>
    <scope>NUCLEOTIDE SEQUENCE [LARGE SCALE GENOMIC DNA]</scope>
    <source>
        <strain evidence="3 4">DSM 27268</strain>
    </source>
</reference>
<keyword evidence="1" id="KW-0472">Membrane</keyword>
<feature type="transmembrane region" description="Helical" evidence="1">
    <location>
        <begin position="194"/>
        <end position="216"/>
    </location>
</feature>
<organism evidence="3 4">
    <name type="scientific">Thermoflavifilum aggregans</name>
    <dbReference type="NCBI Taxonomy" id="454188"/>
    <lineage>
        <taxon>Bacteria</taxon>
        <taxon>Pseudomonadati</taxon>
        <taxon>Bacteroidota</taxon>
        <taxon>Chitinophagia</taxon>
        <taxon>Chitinophagales</taxon>
        <taxon>Chitinophagaceae</taxon>
        <taxon>Thermoflavifilum</taxon>
    </lineage>
</organism>
<dbReference type="InterPro" id="IPR036938">
    <property type="entry name" value="PAP2/HPO_sf"/>
</dbReference>
<dbReference type="AlphaFoldDB" id="A0A2M9CWI2"/>
<dbReference type="SMART" id="SM00014">
    <property type="entry name" value="acidPPc"/>
    <property type="match status" value="1"/>
</dbReference>
<keyword evidence="1" id="KW-0812">Transmembrane</keyword>
<feature type="transmembrane region" description="Helical" evidence="1">
    <location>
        <begin position="20"/>
        <end position="39"/>
    </location>
</feature>
<dbReference type="EMBL" id="PGFG01000001">
    <property type="protein sequence ID" value="PJJ76292.1"/>
    <property type="molecule type" value="Genomic_DNA"/>
</dbReference>
<feature type="transmembrane region" description="Helical" evidence="1">
    <location>
        <begin position="59"/>
        <end position="82"/>
    </location>
</feature>
<keyword evidence="1" id="KW-1133">Transmembrane helix</keyword>
<dbReference type="Proteomes" id="UP000230000">
    <property type="component" value="Unassembled WGS sequence"/>
</dbReference>
<dbReference type="Gene3D" id="1.20.144.10">
    <property type="entry name" value="Phosphatidic acid phosphatase type 2/haloperoxidase"/>
    <property type="match status" value="1"/>
</dbReference>
<proteinExistence type="predicted"/>
<gene>
    <name evidence="3" type="ORF">BXY57_1902</name>
</gene>
<evidence type="ECO:0000313" key="3">
    <source>
        <dbReference type="EMBL" id="PJJ76292.1"/>
    </source>
</evidence>
<name>A0A2M9CWI2_9BACT</name>
<sequence>MLSGESKINVNFMRRSMCLLMLKNHGISALLLSWQHWIVLDRKLFHLINGTWHTPFWDAIMPFVRNPYTWAPLYFFLLLVVLMRFRWRGLWWIAFFLLTFAIADQLSVEVFKMFVQRLRPCHDPVVAPTDHLLISCGGQYGFPSAHATNHFALAMFMFLSFRRYTGKWIFVVFAWAFLISYAQIYVGVHFPGDVLAGMLLGLLIGGFTGSIFVRFIPLQSS</sequence>
<evidence type="ECO:0000259" key="2">
    <source>
        <dbReference type="SMART" id="SM00014"/>
    </source>
</evidence>